<dbReference type="Pfam" id="PF13432">
    <property type="entry name" value="TPR_16"/>
    <property type="match status" value="9"/>
</dbReference>
<feature type="repeat" description="TPR" evidence="3">
    <location>
        <begin position="717"/>
        <end position="750"/>
    </location>
</feature>
<dbReference type="Proteomes" id="UP001595764">
    <property type="component" value="Unassembled WGS sequence"/>
</dbReference>
<dbReference type="EMBL" id="JBHRWI010000011">
    <property type="protein sequence ID" value="MFC3510043.1"/>
    <property type="molecule type" value="Genomic_DNA"/>
</dbReference>
<feature type="repeat" description="TPR" evidence="3">
    <location>
        <begin position="853"/>
        <end position="886"/>
    </location>
</feature>
<protein>
    <submittedName>
        <fullName evidence="5">Tetratricopeptide repeat protein</fullName>
    </submittedName>
</protein>
<dbReference type="RefSeq" id="WP_377870684.1">
    <property type="nucleotide sequence ID" value="NZ_JBHMAY010000023.1"/>
</dbReference>
<feature type="repeat" description="TPR" evidence="3">
    <location>
        <begin position="513"/>
        <end position="546"/>
    </location>
</feature>
<evidence type="ECO:0000313" key="6">
    <source>
        <dbReference type="Proteomes" id="UP001595764"/>
    </source>
</evidence>
<sequence>MTEPATAEAIDRLSDDWQLDEAEELGRQAVRDFPDDPARWIALGKVQLIQSRREEALESFAHAVNCPESPALAAAWLVAALSQLRRFEEAHEAAEAGLIRFPDDAEILHARARIHCDQEDWASALPIFEQALAADPGRIDTERWRVMALASLNRYEEAEAAGRRAIERHPGEPDPLTTMGWMEDERDRDEEALAWYERALAVDPRSEWALRSRISTLWYLDRAEEAEDAAKAALELLPREPRLLAEMGWVADYRERDEEALTWFERALEIAPRFGVAHRWRVRKLRLLKRFGEAETALRDALEIRPDDPDLVKEGCWLAKDQSRFEEAVGWADRLLAVKPRDKLTLLSKVDLLCKQRRFAEAEGAAQEAIDLLPGDVGGLLTAGEVAEDQFRFEEALSWAQRAFAVDPQDLSVLQSRVFALRGLRRFEAAEEVVREAVGQHPDDPARWVLAGWVAGDLLRHEEALERYDRALALEPAHLPALRSRIETLRDLRRYSDAEAAAEDAIARCPENADLLVHRGWVYSEQHEHDRALDWFQRAADLDPGSSWAWRSRMSALVSLRRHGEAEAIFAEAVQHCPDEPELLMQRAWLATDRFRFDEALSWCERVLEFDPAHARALGERVASLRQLRRFEEAEAAANEAIELRPDEPDLLVQLGWVRYDQSRFEEAVDAFRRALDLDPGRAWALLALSVACLRLRRFDEAKESAQTILDRQPGNPAGLMQMAALCRTHGSAEEALQWYDQVLAVDPKHASALEWRVTALRRLRRFGEARAAVTEAIALCPDTPDLLVERALLLGDEGHFEEALESIRQALDLDPLHRLALEWRVTALRRLRRFPEAEEAAKEAIERRPDEPDLLVEMGLLHDEQLKYEESIGWFDRALRIDPFLVDAITGRSAALRSLRRFDEAERGVAEALERMPWSRSLREELVWIYHDSRRLDEADQQLALLRADARNSGEEAETAAQSGWIRFAAGDYPAAEERFRTACEKELDSADHQFGLAWCLVRQATPQRRDEAEKLCFSVLEKEKQYHAAHTCLGVLNFQRRQFAQAEQHFRRAVELDHHHASYVDLGALYSQLGRFDEAEAHLNAALERDWFDAQAHVELGYLHLQRGIDDPAGKPSASAARHFRQARQIDPANGSASLGLAVALMRSAGDFVEGEDVLRQALRRNDCDLPRWQLLVAVAKLLIERGDATQGRQFHADALAHAQEAISLASKEAEPYFVAAVARYKLAESAGDFPAKPMQRRKAIRDLRRCVKLDPGNVEAQRSLQIMEESLRITRSSTAGSVIVVVVGIAALIALWVAFFLSDKITGVMLTTLTPVLVGLMVVGLVLPFLIRLKLPGGVEADLSASIRQISSGPTGEETFGPGRFSVTAAASSPGPQGQLARL</sequence>
<dbReference type="Pfam" id="PF13181">
    <property type="entry name" value="TPR_8"/>
    <property type="match status" value="1"/>
</dbReference>
<dbReference type="PANTHER" id="PTHR44943:SF5">
    <property type="entry name" value="BLL7697 PROTEIN"/>
    <property type="match status" value="1"/>
</dbReference>
<keyword evidence="6" id="KW-1185">Reference proteome</keyword>
<evidence type="ECO:0000256" key="1">
    <source>
        <dbReference type="ARBA" id="ARBA00022737"/>
    </source>
</evidence>
<dbReference type="PROSITE" id="PS50005">
    <property type="entry name" value="TPR"/>
    <property type="match status" value="10"/>
</dbReference>
<keyword evidence="4" id="KW-0812">Transmembrane</keyword>
<feature type="repeat" description="TPR" evidence="3">
    <location>
        <begin position="105"/>
        <end position="138"/>
    </location>
</feature>
<dbReference type="Gene3D" id="1.25.40.10">
    <property type="entry name" value="Tetratricopeptide repeat domain"/>
    <property type="match status" value="7"/>
</dbReference>
<feature type="repeat" description="TPR" evidence="3">
    <location>
        <begin position="1029"/>
        <end position="1062"/>
    </location>
</feature>
<keyword evidence="4" id="KW-1133">Transmembrane helix</keyword>
<feature type="transmembrane region" description="Helical" evidence="4">
    <location>
        <begin position="1311"/>
        <end position="1334"/>
    </location>
</feature>
<dbReference type="PROSITE" id="PS50293">
    <property type="entry name" value="TPR_REGION"/>
    <property type="match status" value="1"/>
</dbReference>
<evidence type="ECO:0000313" key="5">
    <source>
        <dbReference type="EMBL" id="MFC3510043.1"/>
    </source>
</evidence>
<evidence type="ECO:0000256" key="4">
    <source>
        <dbReference type="SAM" id="Phobius"/>
    </source>
</evidence>
<dbReference type="PANTHER" id="PTHR44943">
    <property type="entry name" value="CELLULOSE SYNTHASE OPERON PROTEIN C"/>
    <property type="match status" value="1"/>
</dbReference>
<feature type="repeat" description="TPR" evidence="3">
    <location>
        <begin position="241"/>
        <end position="274"/>
    </location>
</feature>
<dbReference type="Pfam" id="PF14559">
    <property type="entry name" value="TPR_19"/>
    <property type="match status" value="1"/>
</dbReference>
<dbReference type="SUPFAM" id="SSF48452">
    <property type="entry name" value="TPR-like"/>
    <property type="match status" value="5"/>
</dbReference>
<feature type="repeat" description="TPR" evidence="3">
    <location>
        <begin position="445"/>
        <end position="478"/>
    </location>
</feature>
<dbReference type="SUPFAM" id="SSF48439">
    <property type="entry name" value="Protein prenylyltransferase"/>
    <property type="match status" value="1"/>
</dbReference>
<keyword evidence="2 3" id="KW-0802">TPR repeat</keyword>
<feature type="transmembrane region" description="Helical" evidence="4">
    <location>
        <begin position="1282"/>
        <end position="1304"/>
    </location>
</feature>
<dbReference type="InterPro" id="IPR019734">
    <property type="entry name" value="TPR_rpt"/>
</dbReference>
<evidence type="ECO:0000256" key="3">
    <source>
        <dbReference type="PROSITE-ProRule" id="PRU00339"/>
    </source>
</evidence>
<name>A0ABV7QCL0_9PSEU</name>
<proteinExistence type="predicted"/>
<dbReference type="InterPro" id="IPR011990">
    <property type="entry name" value="TPR-like_helical_dom_sf"/>
</dbReference>
<reference evidence="6" key="1">
    <citation type="journal article" date="2019" name="Int. J. Syst. Evol. Microbiol.">
        <title>The Global Catalogue of Microorganisms (GCM) 10K type strain sequencing project: providing services to taxonomists for standard genome sequencing and annotation.</title>
        <authorList>
            <consortium name="The Broad Institute Genomics Platform"/>
            <consortium name="The Broad Institute Genome Sequencing Center for Infectious Disease"/>
            <person name="Wu L."/>
            <person name="Ma J."/>
        </authorList>
    </citation>
    <scope>NUCLEOTIDE SEQUENCE [LARGE SCALE GENOMIC DNA]</scope>
    <source>
        <strain evidence="6">CGMCC 4.7682</strain>
    </source>
</reference>
<feature type="repeat" description="TPR" evidence="3">
    <location>
        <begin position="173"/>
        <end position="206"/>
    </location>
</feature>
<feature type="repeat" description="TPR" evidence="3">
    <location>
        <begin position="649"/>
        <end position="682"/>
    </location>
</feature>
<feature type="repeat" description="TPR" evidence="3">
    <location>
        <begin position="785"/>
        <end position="818"/>
    </location>
</feature>
<comment type="caution">
    <text evidence="5">The sequence shown here is derived from an EMBL/GenBank/DDBJ whole genome shotgun (WGS) entry which is preliminary data.</text>
</comment>
<dbReference type="InterPro" id="IPR051685">
    <property type="entry name" value="Ycf3/AcsC/BcsC/TPR_MFPF"/>
</dbReference>
<organism evidence="5 6">
    <name type="scientific">Amycolatopsis halotolerans</name>
    <dbReference type="NCBI Taxonomy" id="330083"/>
    <lineage>
        <taxon>Bacteria</taxon>
        <taxon>Bacillati</taxon>
        <taxon>Actinomycetota</taxon>
        <taxon>Actinomycetes</taxon>
        <taxon>Pseudonocardiales</taxon>
        <taxon>Pseudonocardiaceae</taxon>
        <taxon>Amycolatopsis</taxon>
    </lineage>
</organism>
<evidence type="ECO:0000256" key="2">
    <source>
        <dbReference type="ARBA" id="ARBA00022803"/>
    </source>
</evidence>
<dbReference type="SMART" id="SM00028">
    <property type="entry name" value="TPR"/>
    <property type="match status" value="27"/>
</dbReference>
<keyword evidence="4" id="KW-0472">Membrane</keyword>
<keyword evidence="1" id="KW-0677">Repeat</keyword>
<accession>A0ABV7QCL0</accession>
<gene>
    <name evidence="5" type="ORF">ACFORO_07705</name>
</gene>